<dbReference type="Gene3D" id="2.60.40.10">
    <property type="entry name" value="Immunoglobulins"/>
    <property type="match status" value="1"/>
</dbReference>
<dbReference type="RefSeq" id="WP_234657622.1">
    <property type="nucleotide sequence ID" value="NZ_CP094997.1"/>
</dbReference>
<proteinExistence type="predicted"/>
<dbReference type="Pfam" id="PF13205">
    <property type="entry name" value="Big_5"/>
    <property type="match status" value="1"/>
</dbReference>
<keyword evidence="6" id="KW-0540">Nuclease</keyword>
<dbReference type="CDD" id="cd10283">
    <property type="entry name" value="MnuA_DNase1-like"/>
    <property type="match status" value="1"/>
</dbReference>
<dbReference type="InterPro" id="IPR036691">
    <property type="entry name" value="Endo/exonu/phosph_ase_sf"/>
</dbReference>
<dbReference type="InterPro" id="IPR005135">
    <property type="entry name" value="Endo/exonuclease/phosphatase"/>
</dbReference>
<feature type="region of interest" description="Disordered" evidence="2">
    <location>
        <begin position="790"/>
        <end position="810"/>
    </location>
</feature>
<dbReference type="InterPro" id="IPR047971">
    <property type="entry name" value="ExeM-like"/>
</dbReference>
<reference evidence="6" key="1">
    <citation type="submission" date="2021-12" db="EMBL/GenBank/DDBJ databases">
        <title>Novel species in genus Dyadobacter.</title>
        <authorList>
            <person name="Ma C."/>
        </authorList>
    </citation>
    <scope>NUCLEOTIDE SEQUENCE</scope>
    <source>
        <strain evidence="6">LJ419</strain>
    </source>
</reference>
<evidence type="ECO:0000313" key="6">
    <source>
        <dbReference type="EMBL" id="MCF0064674.1"/>
    </source>
</evidence>
<evidence type="ECO:0000259" key="5">
    <source>
        <dbReference type="Pfam" id="PF13205"/>
    </source>
</evidence>
<dbReference type="InterPro" id="IPR013783">
    <property type="entry name" value="Ig-like_fold"/>
</dbReference>
<evidence type="ECO:0000259" key="4">
    <source>
        <dbReference type="Pfam" id="PF03372"/>
    </source>
</evidence>
<evidence type="ECO:0000256" key="1">
    <source>
        <dbReference type="ARBA" id="ARBA00022729"/>
    </source>
</evidence>
<dbReference type="PANTHER" id="PTHR42834">
    <property type="entry name" value="ENDONUCLEASE/EXONUCLEASE/PHOSPHATASE FAMILY PROTEIN (AFU_ORTHOLOGUE AFUA_3G09210)"/>
    <property type="match status" value="1"/>
</dbReference>
<dbReference type="CDD" id="cd04486">
    <property type="entry name" value="YhcR_OBF_like"/>
    <property type="match status" value="1"/>
</dbReference>
<accession>A0A9X1THN7</accession>
<comment type="caution">
    <text evidence="6">The sequence shown here is derived from an EMBL/GenBank/DDBJ whole genome shotgun (WGS) entry which is preliminary data.</text>
</comment>
<feature type="chain" id="PRO_5040750468" evidence="3">
    <location>
        <begin position="24"/>
        <end position="1126"/>
    </location>
</feature>
<dbReference type="Pfam" id="PF03372">
    <property type="entry name" value="Exo_endo_phos"/>
    <property type="match status" value="1"/>
</dbReference>
<organism evidence="6 7">
    <name type="scientific">Dyadobacter chenwenxiniae</name>
    <dbReference type="NCBI Taxonomy" id="2906456"/>
    <lineage>
        <taxon>Bacteria</taxon>
        <taxon>Pseudomonadati</taxon>
        <taxon>Bacteroidota</taxon>
        <taxon>Cytophagia</taxon>
        <taxon>Cytophagales</taxon>
        <taxon>Spirosomataceae</taxon>
        <taxon>Dyadobacter</taxon>
    </lineage>
</organism>
<dbReference type="PANTHER" id="PTHR42834:SF1">
    <property type="entry name" value="ENDONUCLEASE_EXONUCLEASE_PHOSPHATASE FAMILY PROTEIN (AFU_ORTHOLOGUE AFUA_3G09210)"/>
    <property type="match status" value="1"/>
</dbReference>
<feature type="signal peptide" evidence="3">
    <location>
        <begin position="1"/>
        <end position="23"/>
    </location>
</feature>
<sequence>MMNHLSKKTFALFICSVWISALATSGFAQTWPPAQSLPFSFTEIAGSALPAGVAVHRFGTTSAAIPTSRTTSPANGDLPYLTGPSSGGWLNAGPNGENGIAMLASGSNAAGAVVISINTIGKTNVLVEWTARTIQQQASRDNSLALQYRIGDTGNFVDLGTGGDVYASAGNAAGHAASFSLTLPATLENQNLVQLRWIYWESSVGTTGSRDRIALDDVTIDETVSGPDITAPVISGLSPQDNATNVQLTANLILTLSENVVKKAGAFTITNTTDNTTEIVDIQSANVAVNGPAVTISGVTLLNTKSYSVTLSAGAFSDAAGNDFSGITDAAAWNFTTIAPPGSATKISAIQGSGQLAALTGEYTIEGVVTRTFIGVTGLNGFYVQEEDADADSDPATSEGIFVFNVSSDPVGVVTPNQGDKVNLTGTVVDFVGTTSGVTTRLTEIKTLTSFANLGPSTLPAPVAVKLPVANVADLERYEGMLAELSATTGNLAVTEFFELGRYGQVLLSVEGEGNQPGTDARLDQFTQFNAPDAAGYSAYLAQIARRQILLDDGSTRQNPDPIIFGRGGNPLSASNTLRGGDQVTSIVGILDERLEGYRIQTAAGVDFQPSNQRPVTPPDLTGGTLSGTPTLKVGSANVLNYFVDLDVSGDTYRGANNAEEFGRQKAKIIKALIRSGADLIGLMEIQYNGTTPTAALEDLVNGLNADPEGSGDYAFVNPSSAGAPISTDLITVGMIYKTTQVTPTGNAATLTTSAAFDLVGRRPLAQTFTQNSNSEEFTVVVNHFKSKGSSSGAEGDANAGDGQGFSNGTRSRQAADLAAWLAQKPTGSQDPDYLILGDLNAYAKEEPLTILASAGYQNLLPATSYSYVFDGQIGSLDHALASSSLARQVTGAAKWHINADEPSVMDYNTEFKSAAQVSGLYSADQFRSADHDPVLIGLGLNKALPVTYISFEGTASKHSIALTWKTASEENNKGFEVLKSRDGKQFEQIGFVAGNATTNQSNVYGFQDTDVEPGKTYYYQLKQNDFKGTFELSRIVAIKAASETLVNTIYPNPNQGAFTLSAANVDVSSVRMFGISGQQVNVSVTKGEGAHEFLLNTKTALVPGLYYVEFVAAGLGKQHVRLVVN</sequence>
<dbReference type="GO" id="GO:0004519">
    <property type="term" value="F:endonuclease activity"/>
    <property type="evidence" value="ECO:0007669"/>
    <property type="project" value="UniProtKB-KW"/>
</dbReference>
<evidence type="ECO:0000313" key="7">
    <source>
        <dbReference type="Proteomes" id="UP001139000"/>
    </source>
</evidence>
<dbReference type="NCBIfam" id="TIGR04183">
    <property type="entry name" value="Por_Secre_tail"/>
    <property type="match status" value="1"/>
</dbReference>
<feature type="domain" description="SbsA Ig-like" evidence="5">
    <location>
        <begin position="228"/>
        <end position="337"/>
    </location>
</feature>
<evidence type="ECO:0000256" key="3">
    <source>
        <dbReference type="SAM" id="SignalP"/>
    </source>
</evidence>
<dbReference type="AlphaFoldDB" id="A0A9X1THN7"/>
<name>A0A9X1THN7_9BACT</name>
<dbReference type="InterPro" id="IPR026444">
    <property type="entry name" value="Secre_tail"/>
</dbReference>
<dbReference type="EMBL" id="JAJTTC010000008">
    <property type="protein sequence ID" value="MCF0064674.1"/>
    <property type="molecule type" value="Genomic_DNA"/>
</dbReference>
<dbReference type="Gene3D" id="3.60.10.10">
    <property type="entry name" value="Endonuclease/exonuclease/phosphatase"/>
    <property type="match status" value="1"/>
</dbReference>
<dbReference type="NCBIfam" id="NF033681">
    <property type="entry name" value="ExeM_NucH_DNase"/>
    <property type="match status" value="1"/>
</dbReference>
<dbReference type="Proteomes" id="UP001139000">
    <property type="component" value="Unassembled WGS sequence"/>
</dbReference>
<dbReference type="InterPro" id="IPR032812">
    <property type="entry name" value="SbsA_Ig"/>
</dbReference>
<keyword evidence="7" id="KW-1185">Reference proteome</keyword>
<keyword evidence="1 3" id="KW-0732">Signal</keyword>
<feature type="domain" description="Endonuclease/exonuclease/phosphatase" evidence="4">
    <location>
        <begin position="656"/>
        <end position="892"/>
    </location>
</feature>
<gene>
    <name evidence="6" type="ORF">LXM26_24400</name>
</gene>
<keyword evidence="6" id="KW-0255">Endonuclease</keyword>
<evidence type="ECO:0000256" key="2">
    <source>
        <dbReference type="SAM" id="MobiDB-lite"/>
    </source>
</evidence>
<protein>
    <submittedName>
        <fullName evidence="6">ExeM/NucH family extracellular endonuclease</fullName>
    </submittedName>
</protein>
<keyword evidence="6" id="KW-0378">Hydrolase</keyword>
<dbReference type="SUPFAM" id="SSF56219">
    <property type="entry name" value="DNase I-like"/>
    <property type="match status" value="1"/>
</dbReference>